<reference evidence="1 2" key="1">
    <citation type="journal article" date="2019" name="Sci. Data">
        <title>Hybrid genome assembly and annotation of Danionella translucida.</title>
        <authorList>
            <person name="Kadobianskyi M."/>
            <person name="Schulze L."/>
            <person name="Schuelke M."/>
            <person name="Judkewitz B."/>
        </authorList>
    </citation>
    <scope>NUCLEOTIDE SEQUENCE [LARGE SCALE GENOMIC DNA]</scope>
    <source>
        <strain evidence="1 2">Bolton</strain>
    </source>
</reference>
<proteinExistence type="predicted"/>
<sequence length="69" mass="7524">MGTRQKPPGSCQMHRDPYLLHSQPLHHDCSVGESRNIYTAQASAPGTVPLTIFESILLHTADADGLIIK</sequence>
<dbReference type="EMBL" id="SRMA01026868">
    <property type="protein sequence ID" value="TRY66070.1"/>
    <property type="molecule type" value="Genomic_DNA"/>
</dbReference>
<comment type="caution">
    <text evidence="1">The sequence shown here is derived from an EMBL/GenBank/DDBJ whole genome shotgun (WGS) entry which is preliminary data.</text>
</comment>
<gene>
    <name evidence="1" type="ORF">DNTS_033195</name>
</gene>
<name>A0A553NKZ1_9TELE</name>
<evidence type="ECO:0000313" key="2">
    <source>
        <dbReference type="Proteomes" id="UP000316079"/>
    </source>
</evidence>
<dbReference type="AlphaFoldDB" id="A0A553NKZ1"/>
<accession>A0A553NKZ1</accession>
<evidence type="ECO:0000313" key="1">
    <source>
        <dbReference type="EMBL" id="TRY66070.1"/>
    </source>
</evidence>
<organism evidence="1 2">
    <name type="scientific">Danionella cerebrum</name>
    <dbReference type="NCBI Taxonomy" id="2873325"/>
    <lineage>
        <taxon>Eukaryota</taxon>
        <taxon>Metazoa</taxon>
        <taxon>Chordata</taxon>
        <taxon>Craniata</taxon>
        <taxon>Vertebrata</taxon>
        <taxon>Euteleostomi</taxon>
        <taxon>Actinopterygii</taxon>
        <taxon>Neopterygii</taxon>
        <taxon>Teleostei</taxon>
        <taxon>Ostariophysi</taxon>
        <taxon>Cypriniformes</taxon>
        <taxon>Danionidae</taxon>
        <taxon>Danioninae</taxon>
        <taxon>Danionella</taxon>
    </lineage>
</organism>
<keyword evidence="2" id="KW-1185">Reference proteome</keyword>
<protein>
    <submittedName>
        <fullName evidence="1">Uncharacterized protein</fullName>
    </submittedName>
</protein>
<dbReference type="Proteomes" id="UP000316079">
    <property type="component" value="Unassembled WGS sequence"/>
</dbReference>